<feature type="region of interest" description="Disordered" evidence="1">
    <location>
        <begin position="51"/>
        <end position="121"/>
    </location>
</feature>
<accession>G7DZS6</accession>
<reference evidence="2 3" key="2">
    <citation type="journal article" date="2012" name="Open Biol.">
        <title>Characteristics of nucleosomes and linker DNA regions on the genome of the basidiomycete Mixia osmundae revealed by mono- and dinucleosome mapping.</title>
        <authorList>
            <person name="Nishida H."/>
            <person name="Kondo S."/>
            <person name="Matsumoto T."/>
            <person name="Suzuki Y."/>
            <person name="Yoshikawa H."/>
            <person name="Taylor T.D."/>
            <person name="Sugiyama J."/>
        </authorList>
    </citation>
    <scope>NUCLEOTIDE SEQUENCE [LARGE SCALE GENOMIC DNA]</scope>
    <source>
        <strain evidence="3">CBS 9802 / IAM 14324 / JCM 22182 / KY 12970</strain>
    </source>
</reference>
<dbReference type="EMBL" id="BABT02000074">
    <property type="protein sequence ID" value="GAA96086.1"/>
    <property type="molecule type" value="Genomic_DNA"/>
</dbReference>
<reference evidence="2 3" key="1">
    <citation type="journal article" date="2011" name="J. Gen. Appl. Microbiol.">
        <title>Draft genome sequencing of the enigmatic basidiomycete Mixia osmundae.</title>
        <authorList>
            <person name="Nishida H."/>
            <person name="Nagatsuka Y."/>
            <person name="Sugiyama J."/>
        </authorList>
    </citation>
    <scope>NUCLEOTIDE SEQUENCE [LARGE SCALE GENOMIC DNA]</scope>
    <source>
        <strain evidence="3">CBS 9802 / IAM 14324 / JCM 22182 / KY 12970</strain>
    </source>
</reference>
<evidence type="ECO:0000313" key="3">
    <source>
        <dbReference type="Proteomes" id="UP000009131"/>
    </source>
</evidence>
<feature type="compositionally biased region" description="Low complexity" evidence="1">
    <location>
        <begin position="90"/>
        <end position="111"/>
    </location>
</feature>
<gene>
    <name evidence="2" type="primary">Mo02747</name>
    <name evidence="2" type="ORF">E5Q_02747</name>
</gene>
<protein>
    <submittedName>
        <fullName evidence="2">Uncharacterized protein</fullName>
    </submittedName>
</protein>
<dbReference type="RefSeq" id="XP_014567882.1">
    <property type="nucleotide sequence ID" value="XM_014712396.1"/>
</dbReference>
<dbReference type="AlphaFoldDB" id="G7DZS6"/>
<organism evidence="2 3">
    <name type="scientific">Mixia osmundae (strain CBS 9802 / IAM 14324 / JCM 22182 / KY 12970)</name>
    <dbReference type="NCBI Taxonomy" id="764103"/>
    <lineage>
        <taxon>Eukaryota</taxon>
        <taxon>Fungi</taxon>
        <taxon>Dikarya</taxon>
        <taxon>Basidiomycota</taxon>
        <taxon>Pucciniomycotina</taxon>
        <taxon>Mixiomycetes</taxon>
        <taxon>Mixiales</taxon>
        <taxon>Mixiaceae</taxon>
        <taxon>Mixia</taxon>
    </lineage>
</organism>
<dbReference type="HOGENOM" id="CLU_1503792_0_0_1"/>
<evidence type="ECO:0000256" key="1">
    <source>
        <dbReference type="SAM" id="MobiDB-lite"/>
    </source>
</evidence>
<comment type="caution">
    <text evidence="2">The sequence shown here is derived from an EMBL/GenBank/DDBJ whole genome shotgun (WGS) entry which is preliminary data.</text>
</comment>
<proteinExistence type="predicted"/>
<keyword evidence="3" id="KW-1185">Reference proteome</keyword>
<dbReference type="InParanoid" id="G7DZS6"/>
<dbReference type="Proteomes" id="UP000009131">
    <property type="component" value="Unassembled WGS sequence"/>
</dbReference>
<evidence type="ECO:0000313" key="2">
    <source>
        <dbReference type="EMBL" id="GAA96086.1"/>
    </source>
</evidence>
<feature type="compositionally biased region" description="Low complexity" evidence="1">
    <location>
        <begin position="56"/>
        <end position="66"/>
    </location>
</feature>
<sequence>MSDHKLSVHSKNNRRTKSQARLHLHRLMDDTPSNFRLDPLPVANLGILSTPKRTSSDIFSPSTSSDKLSPLRNRTVRLSLPARKRSSQISSFTRSTQLSSSSSPDGLSSASPLRDQYELRPHERRLARRLQRVKEKAKVQEAIPAMAKIKALTQKVQRERIAYFAAVDAFALEEEIVVW</sequence>
<name>G7DZS6_MIXOS</name>